<evidence type="ECO:0000256" key="1">
    <source>
        <dbReference type="SAM" id="Phobius"/>
    </source>
</evidence>
<feature type="transmembrane region" description="Helical" evidence="1">
    <location>
        <begin position="65"/>
        <end position="83"/>
    </location>
</feature>
<dbReference type="EMBL" id="JAOVZR010000001">
    <property type="protein sequence ID" value="MCY0146278.1"/>
    <property type="molecule type" value="Genomic_DNA"/>
</dbReference>
<keyword evidence="1" id="KW-0472">Membrane</keyword>
<keyword evidence="1" id="KW-0812">Transmembrane</keyword>
<organism evidence="2 3">
    <name type="scientific">Hoeflea algicola</name>
    <dbReference type="NCBI Taxonomy" id="2983763"/>
    <lineage>
        <taxon>Bacteria</taxon>
        <taxon>Pseudomonadati</taxon>
        <taxon>Pseudomonadota</taxon>
        <taxon>Alphaproteobacteria</taxon>
        <taxon>Hyphomicrobiales</taxon>
        <taxon>Rhizobiaceae</taxon>
        <taxon>Hoeflea</taxon>
    </lineage>
</organism>
<keyword evidence="1" id="KW-1133">Transmembrane helix</keyword>
<feature type="transmembrane region" description="Helical" evidence="1">
    <location>
        <begin position="36"/>
        <end position="56"/>
    </location>
</feature>
<dbReference type="Proteomes" id="UP001073227">
    <property type="component" value="Unassembled WGS sequence"/>
</dbReference>
<evidence type="ECO:0000313" key="3">
    <source>
        <dbReference type="Proteomes" id="UP001073227"/>
    </source>
</evidence>
<feature type="transmembrane region" description="Helical" evidence="1">
    <location>
        <begin position="95"/>
        <end position="113"/>
    </location>
</feature>
<sequence length="129" mass="14686">MNRHPQPEGTFWPVLAYIFAPEIRAWHGKATLATAFWFYGVFTSSIMILFYARLIYLRLIGAEQVLLLLLGLYTVWILISIWRCSLAEDSVWAQFARFLTVAWAGNIALVLTFRQIELLSIFAGVTGNG</sequence>
<evidence type="ECO:0000313" key="2">
    <source>
        <dbReference type="EMBL" id="MCY0146278.1"/>
    </source>
</evidence>
<gene>
    <name evidence="2" type="ORF">OEG84_00730</name>
</gene>
<comment type="caution">
    <text evidence="2">The sequence shown here is derived from an EMBL/GenBank/DDBJ whole genome shotgun (WGS) entry which is preliminary data.</text>
</comment>
<keyword evidence="3" id="KW-1185">Reference proteome</keyword>
<dbReference type="RefSeq" id="WP_267651958.1">
    <property type="nucleotide sequence ID" value="NZ_JAOVZR010000001.1"/>
</dbReference>
<reference evidence="2" key="1">
    <citation type="submission" date="2022-10" db="EMBL/GenBank/DDBJ databases">
        <title>Hoeflea sp. G2-23, isolated from marine algae.</title>
        <authorList>
            <person name="Kristyanto S."/>
            <person name="Kim J.M."/>
            <person name="Jeon C.O."/>
        </authorList>
    </citation>
    <scope>NUCLEOTIDE SEQUENCE</scope>
    <source>
        <strain evidence="2">G2-23</strain>
    </source>
</reference>
<protein>
    <submittedName>
        <fullName evidence="2">Uncharacterized protein</fullName>
    </submittedName>
</protein>
<accession>A0ABT3Z3D1</accession>
<name>A0ABT3Z3D1_9HYPH</name>
<proteinExistence type="predicted"/>